<dbReference type="EMBL" id="CAADFA010000575">
    <property type="protein sequence ID" value="VFJ70882.1"/>
    <property type="molecule type" value="Genomic_DNA"/>
</dbReference>
<name>A0A450U0I8_9GAMM</name>
<reference evidence="5" key="1">
    <citation type="submission" date="2019-02" db="EMBL/GenBank/DDBJ databases">
        <authorList>
            <person name="Gruber-Vodicka R. H."/>
            <person name="Seah K. B. B."/>
        </authorList>
    </citation>
    <scope>NUCLEOTIDE SEQUENCE</scope>
    <source>
        <strain evidence="5">BECK_BZ163</strain>
        <strain evidence="6">BECK_BZ164</strain>
        <strain evidence="4">BECK_BZ165</strain>
    </source>
</reference>
<dbReference type="PANTHER" id="PTHR33175">
    <property type="entry name" value="DNA-BINDING PROTEIN HU"/>
    <property type="match status" value="1"/>
</dbReference>
<gene>
    <name evidence="5" type="ORF">BECKFM1743A_GA0114220_108771</name>
    <name evidence="6" type="ORF">BECKFM1743B_GA0114221_109241</name>
    <name evidence="4" type="ORF">BECKFM1743C_GA0114222_105752</name>
</gene>
<dbReference type="PRINTS" id="PR01727">
    <property type="entry name" value="DNABINDINGHU"/>
</dbReference>
<protein>
    <submittedName>
        <fullName evidence="5">Integration host factor subunit beta</fullName>
    </submittedName>
</protein>
<comment type="similarity">
    <text evidence="1 3">Belongs to the bacterial histone-like protein family.</text>
</comment>
<dbReference type="EMBL" id="CAADFL010000924">
    <property type="protein sequence ID" value="VFK23430.1"/>
    <property type="molecule type" value="Genomic_DNA"/>
</dbReference>
<evidence type="ECO:0000313" key="4">
    <source>
        <dbReference type="EMBL" id="VFJ70882.1"/>
    </source>
</evidence>
<dbReference type="PANTHER" id="PTHR33175:SF5">
    <property type="entry name" value="INTEGRATION HOST FACTOR SUBUNIT BETA"/>
    <property type="match status" value="1"/>
</dbReference>
<dbReference type="SMART" id="SM00411">
    <property type="entry name" value="BHL"/>
    <property type="match status" value="1"/>
</dbReference>
<evidence type="ECO:0000313" key="5">
    <source>
        <dbReference type="EMBL" id="VFJ75814.1"/>
    </source>
</evidence>
<dbReference type="EMBL" id="CAADEZ010000877">
    <property type="protein sequence ID" value="VFJ75814.1"/>
    <property type="molecule type" value="Genomic_DNA"/>
</dbReference>
<evidence type="ECO:0000256" key="3">
    <source>
        <dbReference type="RuleBase" id="RU003939"/>
    </source>
</evidence>
<keyword evidence="2" id="KW-0238">DNA-binding</keyword>
<dbReference type="GO" id="GO:0030527">
    <property type="term" value="F:structural constituent of chromatin"/>
    <property type="evidence" value="ECO:0007669"/>
    <property type="project" value="InterPro"/>
</dbReference>
<dbReference type="InterPro" id="IPR010992">
    <property type="entry name" value="IHF-like_DNA-bd_dom_sf"/>
</dbReference>
<evidence type="ECO:0000256" key="1">
    <source>
        <dbReference type="ARBA" id="ARBA00010529"/>
    </source>
</evidence>
<accession>A0A450U0I8</accession>
<evidence type="ECO:0000313" key="6">
    <source>
        <dbReference type="EMBL" id="VFK23430.1"/>
    </source>
</evidence>
<dbReference type="SUPFAM" id="SSF47729">
    <property type="entry name" value="IHF-like DNA-binding proteins"/>
    <property type="match status" value="1"/>
</dbReference>
<dbReference type="Gene3D" id="4.10.520.10">
    <property type="entry name" value="IHF-like DNA-binding proteins"/>
    <property type="match status" value="1"/>
</dbReference>
<dbReference type="CDD" id="cd13836">
    <property type="entry name" value="IHF_B"/>
    <property type="match status" value="1"/>
</dbReference>
<organism evidence="5">
    <name type="scientific">Candidatus Kentrum sp. FM</name>
    <dbReference type="NCBI Taxonomy" id="2126340"/>
    <lineage>
        <taxon>Bacteria</taxon>
        <taxon>Pseudomonadati</taxon>
        <taxon>Pseudomonadota</taxon>
        <taxon>Gammaproteobacteria</taxon>
        <taxon>Candidatus Kentrum</taxon>
    </lineage>
</organism>
<dbReference type="GO" id="GO:0003677">
    <property type="term" value="F:DNA binding"/>
    <property type="evidence" value="ECO:0007669"/>
    <property type="project" value="UniProtKB-KW"/>
</dbReference>
<dbReference type="InterPro" id="IPR000119">
    <property type="entry name" value="Hist_DNA-bd"/>
</dbReference>
<dbReference type="Pfam" id="PF00216">
    <property type="entry name" value="Bac_DNA_binding"/>
    <property type="match status" value="1"/>
</dbReference>
<sequence length="102" mass="11881">MINKPDLIEHMIASRENSKYEDLKYALEIILATIADSLADGERVEVRGFGSFDVRYHEPHIGRNPRTGERISVPGRYLPYFKPGKELRERVNERRTRKIAEP</sequence>
<evidence type="ECO:0000256" key="2">
    <source>
        <dbReference type="ARBA" id="ARBA00023125"/>
    </source>
</evidence>
<proteinExistence type="inferred from homology"/>
<dbReference type="AlphaFoldDB" id="A0A450U0I8"/>
<dbReference type="GO" id="GO:0005829">
    <property type="term" value="C:cytosol"/>
    <property type="evidence" value="ECO:0007669"/>
    <property type="project" value="TreeGrafter"/>
</dbReference>